<proteinExistence type="predicted"/>
<sequence>MPKIDLSKEIAKILAEYTTEVTEGLEKAKEETAKETVTHLKSGREPKLTGDYLAGWASKKVGTTQVVHNKTDYQLTHLLEKGHVNRDGSRTKAIPHIKPAEEEAIKEYLKKVEKVIKG</sequence>
<protein>
    <submittedName>
        <fullName evidence="1">HK97 gp10 family phage protein</fullName>
    </submittedName>
</protein>
<dbReference type="EMBL" id="VTET01000001">
    <property type="protein sequence ID" value="TYS74518.1"/>
    <property type="molecule type" value="Genomic_DNA"/>
</dbReference>
<dbReference type="AlphaFoldDB" id="A0A5D4TI86"/>
<name>A0A5D4TI86_9BACI</name>
<dbReference type="Proteomes" id="UP000324517">
    <property type="component" value="Unassembled WGS sequence"/>
</dbReference>
<dbReference type="RefSeq" id="WP_148978269.1">
    <property type="nucleotide sequence ID" value="NZ_JBNILM010000001.1"/>
</dbReference>
<gene>
    <name evidence="1" type="ORF">FZC75_02135</name>
</gene>
<evidence type="ECO:0000313" key="1">
    <source>
        <dbReference type="EMBL" id="TYS74518.1"/>
    </source>
</evidence>
<comment type="caution">
    <text evidence="1">The sequence shown here is derived from an EMBL/GenBank/DDBJ whole genome shotgun (WGS) entry which is preliminary data.</text>
</comment>
<reference evidence="1 2" key="1">
    <citation type="submission" date="2019-08" db="EMBL/GenBank/DDBJ databases">
        <title>Bacillus genomes from the desert of Cuatro Cienegas, Coahuila.</title>
        <authorList>
            <person name="Olmedo-Alvarez G."/>
        </authorList>
    </citation>
    <scope>NUCLEOTIDE SEQUENCE [LARGE SCALE GENOMIC DNA]</scope>
    <source>
        <strain evidence="1 2">CH98b_3T</strain>
    </source>
</reference>
<dbReference type="OrthoDB" id="1696709at2"/>
<evidence type="ECO:0000313" key="2">
    <source>
        <dbReference type="Proteomes" id="UP000324517"/>
    </source>
</evidence>
<organism evidence="1 2">
    <name type="scientific">Sutcliffiella horikoshii</name>
    <dbReference type="NCBI Taxonomy" id="79883"/>
    <lineage>
        <taxon>Bacteria</taxon>
        <taxon>Bacillati</taxon>
        <taxon>Bacillota</taxon>
        <taxon>Bacilli</taxon>
        <taxon>Bacillales</taxon>
        <taxon>Bacillaceae</taxon>
        <taxon>Sutcliffiella</taxon>
    </lineage>
</organism>
<accession>A0A5D4TI86</accession>